<gene>
    <name evidence="2" type="ORF">ACH5RR_015561</name>
</gene>
<dbReference type="InterPro" id="IPR013103">
    <property type="entry name" value="RVT_2"/>
</dbReference>
<dbReference type="Proteomes" id="UP001630127">
    <property type="component" value="Unassembled WGS sequence"/>
</dbReference>
<organism evidence="2 3">
    <name type="scientific">Cinchona calisaya</name>
    <dbReference type="NCBI Taxonomy" id="153742"/>
    <lineage>
        <taxon>Eukaryota</taxon>
        <taxon>Viridiplantae</taxon>
        <taxon>Streptophyta</taxon>
        <taxon>Embryophyta</taxon>
        <taxon>Tracheophyta</taxon>
        <taxon>Spermatophyta</taxon>
        <taxon>Magnoliopsida</taxon>
        <taxon>eudicotyledons</taxon>
        <taxon>Gunneridae</taxon>
        <taxon>Pentapetalae</taxon>
        <taxon>asterids</taxon>
        <taxon>lamiids</taxon>
        <taxon>Gentianales</taxon>
        <taxon>Rubiaceae</taxon>
        <taxon>Cinchonoideae</taxon>
        <taxon>Cinchoneae</taxon>
        <taxon>Cinchona</taxon>
    </lineage>
</organism>
<name>A0ABD2ZW62_9GENT</name>
<accession>A0ABD2ZW62</accession>
<comment type="caution">
    <text evidence="2">The sequence shown here is derived from an EMBL/GenBank/DDBJ whole genome shotgun (WGS) entry which is preliminary data.</text>
</comment>
<dbReference type="PANTHER" id="PTHR11439:SF486">
    <property type="entry name" value="RLK (RECEPTOR-LIKE KINASE) PROTEIN, PUTATIVE-RELATED"/>
    <property type="match status" value="1"/>
</dbReference>
<dbReference type="AlphaFoldDB" id="A0ABD2ZW62"/>
<dbReference type="Pfam" id="PF07727">
    <property type="entry name" value="RVT_2"/>
    <property type="match status" value="1"/>
</dbReference>
<dbReference type="CDD" id="cd09272">
    <property type="entry name" value="RNase_HI_RT_Ty1"/>
    <property type="match status" value="1"/>
</dbReference>
<dbReference type="PANTHER" id="PTHR11439">
    <property type="entry name" value="GAG-POL-RELATED RETROTRANSPOSON"/>
    <property type="match status" value="1"/>
</dbReference>
<protein>
    <recommendedName>
        <fullName evidence="1">Reverse transcriptase Ty1/copia-type domain-containing protein</fullName>
    </recommendedName>
</protein>
<evidence type="ECO:0000313" key="3">
    <source>
        <dbReference type="Proteomes" id="UP001630127"/>
    </source>
</evidence>
<sequence>MQDELSQFEKNNVWTLVERPSSHPVIGTKWVFRNKLNDKGEIIRNKARLVAKGYAQEEGIDFDKTFAPVARLESIRMFLAFACFNNLKLFQMDVKSAFLNGFIDQEVFVEQPPGFENKNLPNYVFKLSKALYGLKQAPRAWYERLSGFLLENGFKRGIVDTTLFTKTDLKGLLIVQIYVDDIIFGATNESLCKDFSQLMQEEFEMSMMGKLQFFLGLQIHQAKEGTFITQIKYTKELLKRFGMEDCKQVGTPMCTSTKLDKDEEGNSVDEKHYRGMIGSLLYLTASRPDIMFAVCLCARFQSCPKESHLIAVKRIFRYLKGTTDFGLWYPKSSTFDLISYSDADFAGCKIDIKSTSGMCYFLGNCLVSWFSKKQNSISLSTAEAEYIAAGNCCAQLLWMKHTLKDFGIIFDCVPILCDNTSAINLTKNPVLHSRTKHIDVKHHFIRDLVCKKEIRVDYVPTSDQLADIFTKPLALDRFELLRKCLGILQKNCA</sequence>
<dbReference type="InterPro" id="IPR043502">
    <property type="entry name" value="DNA/RNA_pol_sf"/>
</dbReference>
<reference evidence="2 3" key="1">
    <citation type="submission" date="2024-11" db="EMBL/GenBank/DDBJ databases">
        <title>A near-complete genome assembly of Cinchona calisaya.</title>
        <authorList>
            <person name="Lian D.C."/>
            <person name="Zhao X.W."/>
            <person name="Wei L."/>
        </authorList>
    </citation>
    <scope>NUCLEOTIDE SEQUENCE [LARGE SCALE GENOMIC DNA]</scope>
    <source>
        <tissue evidence="2">Nenye</tissue>
    </source>
</reference>
<dbReference type="SUPFAM" id="SSF56672">
    <property type="entry name" value="DNA/RNA polymerases"/>
    <property type="match status" value="1"/>
</dbReference>
<proteinExistence type="predicted"/>
<feature type="domain" description="Reverse transcriptase Ty1/copia-type" evidence="1">
    <location>
        <begin position="11"/>
        <end position="254"/>
    </location>
</feature>
<keyword evidence="3" id="KW-1185">Reference proteome</keyword>
<evidence type="ECO:0000259" key="1">
    <source>
        <dbReference type="Pfam" id="PF07727"/>
    </source>
</evidence>
<dbReference type="EMBL" id="JBJUIK010000007">
    <property type="protein sequence ID" value="KAL3522727.1"/>
    <property type="molecule type" value="Genomic_DNA"/>
</dbReference>
<evidence type="ECO:0000313" key="2">
    <source>
        <dbReference type="EMBL" id="KAL3522727.1"/>
    </source>
</evidence>